<evidence type="ECO:0000256" key="13">
    <source>
        <dbReference type="PIRSR" id="PIRSR601834-1"/>
    </source>
</evidence>
<evidence type="ECO:0000256" key="10">
    <source>
        <dbReference type="ARBA" id="ARBA00023027"/>
    </source>
</evidence>
<dbReference type="PRINTS" id="PR00406">
    <property type="entry name" value="CYTB5RDTASE"/>
</dbReference>
<evidence type="ECO:0000256" key="3">
    <source>
        <dbReference type="ARBA" id="ARBA00006105"/>
    </source>
</evidence>
<dbReference type="EC" id="1.6.2.2" evidence="14"/>
<protein>
    <recommendedName>
        <fullName evidence="14">NADH-cytochrome b5 reductase</fullName>
        <ecNumber evidence="14">1.6.2.2</ecNumber>
    </recommendedName>
</protein>
<dbReference type="PANTHER" id="PTHR19370:SF184">
    <property type="entry name" value="NADH-CYTOCHROME B5 REDUCTASE-LIKE"/>
    <property type="match status" value="1"/>
</dbReference>
<dbReference type="PDBsum" id="2EIX"/>
<feature type="binding site" evidence="18">
    <location>
        <position position="122"/>
    </location>
    <ligand>
        <name>FAD</name>
        <dbReference type="ChEBI" id="CHEBI:57692"/>
    </ligand>
</feature>
<dbReference type="AlphaFoldDB" id="Q1HA49"/>
<feature type="binding site" evidence="13 18">
    <location>
        <position position="101"/>
    </location>
    <ligand>
        <name>FAD</name>
        <dbReference type="ChEBI" id="CHEBI:57692"/>
    </ligand>
</feature>
<evidence type="ECO:0000256" key="1">
    <source>
        <dbReference type="ARBA" id="ARBA00001974"/>
    </source>
</evidence>
<keyword evidence="11" id="KW-0496">Mitochondrion</keyword>
<dbReference type="InterPro" id="IPR039261">
    <property type="entry name" value="FNR_nucleotide-bd"/>
</dbReference>
<evidence type="ECO:0000256" key="2">
    <source>
        <dbReference type="ARBA" id="ARBA00004294"/>
    </source>
</evidence>
<evidence type="ECO:0000256" key="11">
    <source>
        <dbReference type="ARBA" id="ARBA00023128"/>
    </source>
</evidence>
<dbReference type="SMR" id="Q1HA49"/>
<dbReference type="InterPro" id="IPR001709">
    <property type="entry name" value="Flavoprot_Pyr_Nucl_cyt_Rdtase"/>
</dbReference>
<dbReference type="Pfam" id="PF00175">
    <property type="entry name" value="NAD_binding_1"/>
    <property type="match status" value="1"/>
</dbReference>
<feature type="binding site" evidence="18">
    <location>
        <position position="234"/>
    </location>
    <ligand>
        <name>FAD</name>
        <dbReference type="ChEBI" id="CHEBI:57692"/>
    </ligand>
</feature>
<dbReference type="InterPro" id="IPR008333">
    <property type="entry name" value="Cbr1-like_FAD-bd_dom"/>
</dbReference>
<keyword evidence="12 15" id="KW-0472">Membrane</keyword>
<evidence type="ECO:0000313" key="17">
    <source>
        <dbReference type="EMBL" id="BAE94684.1"/>
    </source>
</evidence>
<dbReference type="PRINTS" id="PR00371">
    <property type="entry name" value="FPNCR"/>
</dbReference>
<evidence type="ECO:0000259" key="16">
    <source>
        <dbReference type="PROSITE" id="PS51384"/>
    </source>
</evidence>
<dbReference type="GO" id="GO:0000166">
    <property type="term" value="F:nucleotide binding"/>
    <property type="evidence" value="ECO:0007669"/>
    <property type="project" value="UniProtKB-KW"/>
</dbReference>
<evidence type="ECO:0000256" key="14">
    <source>
        <dbReference type="RuleBase" id="RU361226"/>
    </source>
</evidence>
<dbReference type="SUPFAM" id="SSF52343">
    <property type="entry name" value="Ferredoxin reductase-like, C-terminal NADP-linked domain"/>
    <property type="match status" value="1"/>
</dbReference>
<feature type="domain" description="FAD-binding FR-type" evidence="16">
    <location>
        <begin position="47"/>
        <end position="150"/>
    </location>
</feature>
<dbReference type="BRENDA" id="1.6.2.2">
    <property type="organism ID" value="4800"/>
</dbReference>
<dbReference type="PROSITE" id="PS51384">
    <property type="entry name" value="FAD_FR"/>
    <property type="match status" value="1"/>
</dbReference>
<keyword evidence="4 13" id="KW-0285">Flavoprotein</keyword>
<evidence type="ECO:0000256" key="7">
    <source>
        <dbReference type="ARBA" id="ARBA00022827"/>
    </source>
</evidence>
<dbReference type="GO" id="GO:0005741">
    <property type="term" value="C:mitochondrial outer membrane"/>
    <property type="evidence" value="ECO:0007669"/>
    <property type="project" value="UniProtKB-SubCell"/>
</dbReference>
<feature type="binding site" evidence="13 18">
    <location>
        <position position="126"/>
    </location>
    <ligand>
        <name>FAD</name>
        <dbReference type="ChEBI" id="CHEBI:57692"/>
    </ligand>
</feature>
<organism evidence="17">
    <name type="scientific">Physarum polycephalum</name>
    <name type="common">Many-headed slime mold</name>
    <name type="synonym">Badhamia polycephala</name>
    <dbReference type="NCBI Taxonomy" id="5791"/>
    <lineage>
        <taxon>Eukaryota</taxon>
        <taxon>Amoebozoa</taxon>
        <taxon>Evosea</taxon>
        <taxon>Eumycetozoa</taxon>
        <taxon>Myxogastria</taxon>
        <taxon>Myxogastromycetidae</taxon>
        <taxon>Physariida</taxon>
        <taxon>Physaraceae</taxon>
        <taxon>Physarum</taxon>
    </lineage>
</organism>
<keyword evidence="9 14" id="KW-0560">Oxidoreductase</keyword>
<evidence type="ECO:0007829" key="18">
    <source>
        <dbReference type="PDB" id="2EIX"/>
    </source>
</evidence>
<feature type="binding site" evidence="18">
    <location>
        <position position="262"/>
    </location>
    <ligand>
        <name>FAD</name>
        <dbReference type="ChEBI" id="CHEBI:57692"/>
    </ligand>
</feature>
<feature type="binding site" evidence="13 18">
    <location>
        <position position="100"/>
    </location>
    <ligand>
        <name>FAD</name>
        <dbReference type="ChEBI" id="CHEBI:57692"/>
    </ligand>
</feature>
<evidence type="ECO:0000256" key="4">
    <source>
        <dbReference type="ARBA" id="ARBA00022630"/>
    </source>
</evidence>
<feature type="binding site" evidence="18">
    <location>
        <position position="102"/>
    </location>
    <ligand>
        <name>FAD</name>
        <dbReference type="ChEBI" id="CHEBI:57692"/>
    </ligand>
</feature>
<evidence type="ECO:0000256" key="15">
    <source>
        <dbReference type="SAM" id="Phobius"/>
    </source>
</evidence>
<proteinExistence type="evidence at protein level"/>
<evidence type="ECO:0000256" key="6">
    <source>
        <dbReference type="ARBA" id="ARBA00022787"/>
    </source>
</evidence>
<name>Q1HA49_PHYPO</name>
<reference evidence="18" key="1">
    <citation type="journal article" date="2007" name="Acta Crystallogr. F">
        <title>Structure of Physarum polycephalum cytochrome b5 reductase at 1.56 A resolution.</title>
        <authorList>
            <person name="Kim S."/>
            <person name="Suga M."/>
            <person name="Ogasahara K."/>
            <person name="Ikegami T."/>
            <person name="Minami Y."/>
            <person name="Yubisui T."/>
            <person name="Tsukihara T."/>
        </authorList>
    </citation>
    <scope>X-RAY CRYSTALLOGRAPHY (1.56 ANGSTROMS) OF 39-281 IN COMPLEX WITH FAD</scope>
</reference>
<comment type="catalytic activity">
    <reaction evidence="14">
        <text>2 Fe(III)-[cytochrome b5] + NADH = 2 Fe(II)-[cytochrome b5] + NAD(+) + H(+)</text>
        <dbReference type="Rhea" id="RHEA:46680"/>
        <dbReference type="Rhea" id="RHEA-COMP:10438"/>
        <dbReference type="Rhea" id="RHEA-COMP:10439"/>
        <dbReference type="ChEBI" id="CHEBI:15378"/>
        <dbReference type="ChEBI" id="CHEBI:29033"/>
        <dbReference type="ChEBI" id="CHEBI:29034"/>
        <dbReference type="ChEBI" id="CHEBI:57540"/>
        <dbReference type="ChEBI" id="CHEBI:57945"/>
        <dbReference type="EC" id="1.6.2.2"/>
    </reaction>
</comment>
<feature type="binding site" evidence="13 18">
    <location>
        <position position="99"/>
    </location>
    <ligand>
        <name>FAD</name>
        <dbReference type="ChEBI" id="CHEBI:57692"/>
    </ligand>
</feature>
<evidence type="ECO:0000256" key="9">
    <source>
        <dbReference type="ARBA" id="ARBA00023002"/>
    </source>
</evidence>
<feature type="binding site" evidence="13 18">
    <location>
        <position position="125"/>
    </location>
    <ligand>
        <name>FAD</name>
        <dbReference type="ChEBI" id="CHEBI:57692"/>
    </ligand>
</feature>
<feature type="binding site" evidence="13 18">
    <location>
        <position position="118"/>
    </location>
    <ligand>
        <name>FAD</name>
        <dbReference type="ChEBI" id="CHEBI:57692"/>
    </ligand>
</feature>
<feature type="binding site" evidence="13 18">
    <location>
        <position position="167"/>
    </location>
    <ligand>
        <name>FAD</name>
        <dbReference type="ChEBI" id="CHEBI:57692"/>
    </ligand>
</feature>
<feature type="transmembrane region" description="Helical" evidence="15">
    <location>
        <begin position="16"/>
        <end position="33"/>
    </location>
</feature>
<dbReference type="InterPro" id="IPR017927">
    <property type="entry name" value="FAD-bd_FR_type"/>
</dbReference>
<dbReference type="Gene3D" id="2.40.30.10">
    <property type="entry name" value="Translation factors"/>
    <property type="match status" value="1"/>
</dbReference>
<dbReference type="InterPro" id="IPR001433">
    <property type="entry name" value="OxRdtase_FAD/NAD-bd"/>
</dbReference>
<comment type="cofactor">
    <cofactor evidence="1 13 14">
        <name>FAD</name>
        <dbReference type="ChEBI" id="CHEBI:57692"/>
    </cofactor>
</comment>
<dbReference type="EMBL" id="AB259870">
    <property type="protein sequence ID" value="BAE94684.1"/>
    <property type="molecule type" value="mRNA"/>
</dbReference>
<comment type="subcellular location">
    <subcellularLocation>
        <location evidence="2">Mitochondrion outer membrane</location>
    </subcellularLocation>
</comment>
<evidence type="ECO:0000256" key="8">
    <source>
        <dbReference type="ARBA" id="ARBA00022989"/>
    </source>
</evidence>
<keyword evidence="10 14" id="KW-0520">NAD</keyword>
<dbReference type="Pfam" id="PF00970">
    <property type="entry name" value="FAD_binding_6"/>
    <property type="match status" value="1"/>
</dbReference>
<gene>
    <name evidence="17" type="primary">b5R</name>
</gene>
<keyword evidence="18" id="KW-0547">Nucleotide-binding</keyword>
<feature type="binding site" evidence="13 18">
    <location>
        <position position="116"/>
    </location>
    <ligand>
        <name>FAD</name>
        <dbReference type="ChEBI" id="CHEBI:57692"/>
    </ligand>
</feature>
<keyword evidence="6" id="KW-1000">Mitochondrion outer membrane</keyword>
<dbReference type="SUPFAM" id="SSF63380">
    <property type="entry name" value="Riboflavin synthase domain-like"/>
    <property type="match status" value="1"/>
</dbReference>
<keyword evidence="18" id="KW-0002">3D-structure</keyword>
<dbReference type="InterPro" id="IPR001834">
    <property type="entry name" value="CBR-like"/>
</dbReference>
<dbReference type="Gene3D" id="3.40.50.80">
    <property type="entry name" value="Nucleotide-binding domain of ferredoxin-NADP reductase (FNR) module"/>
    <property type="match status" value="1"/>
</dbReference>
<dbReference type="FunFam" id="3.40.50.80:FF:000019">
    <property type="entry name" value="NADH-cytochrome b5 reductase"/>
    <property type="match status" value="1"/>
</dbReference>
<feature type="binding site" evidence="18">
    <location>
        <position position="233"/>
    </location>
    <ligand>
        <name>FAD</name>
        <dbReference type="ChEBI" id="CHEBI:57692"/>
    </ligand>
</feature>
<evidence type="ECO:0000256" key="12">
    <source>
        <dbReference type="ARBA" id="ARBA00023136"/>
    </source>
</evidence>
<keyword evidence="7 13" id="KW-0274">FAD</keyword>
<comment type="similarity">
    <text evidence="3 14">Belongs to the flavoprotein pyridine nucleotide cytochrome reductase family.</text>
</comment>
<dbReference type="InterPro" id="IPR017938">
    <property type="entry name" value="Riboflavin_synthase-like_b-brl"/>
</dbReference>
<dbReference type="GO" id="GO:0090524">
    <property type="term" value="F:cytochrome-b5 reductase activity, acting on NADH"/>
    <property type="evidence" value="ECO:0007669"/>
    <property type="project" value="UniProtKB-EC"/>
</dbReference>
<keyword evidence="5 15" id="KW-0812">Transmembrane</keyword>
<sequence length="281" mass="31575">MTVTQLLTSLSFEAKLGIVIAAAAVVVISKFAFGSSSSKREPALNPNEYKKFMLREKQIINHNTRLFRFNLHHPEDVVGLPIGQHMSVKATVDGKEIYRPYTPVSSDDEKGYFDLIIKVYEKGQMSQYIDHLNPGDFLQVRGPKGQFDYKPNMVKEMGMIAGGTGITPMLQVARAIIKNPKEKTIINLIFANVNEDDILLRTELDDMAKKYSNFKVYYVLNNPPAGWTGGVGFVSADMIKQHFSPPSSDIKVMMCGPPMMNKAMQGHLETLGYTPEQWFIF</sequence>
<dbReference type="FunFam" id="2.40.30.10:FF:000032">
    <property type="entry name" value="NADH-cytochrome b5 reductase"/>
    <property type="match status" value="1"/>
</dbReference>
<evidence type="ECO:0000256" key="5">
    <source>
        <dbReference type="ARBA" id="ARBA00022692"/>
    </source>
</evidence>
<dbReference type="EvolutionaryTrace" id="Q1HA49"/>
<accession>Q1HA49</accession>
<dbReference type="PANTHER" id="PTHR19370">
    <property type="entry name" value="NADH-CYTOCHROME B5 REDUCTASE"/>
    <property type="match status" value="1"/>
</dbReference>
<keyword evidence="8 15" id="KW-1133">Transmembrane helix</keyword>
<dbReference type="PDB" id="2EIX">
    <property type="method" value="X-ray"/>
    <property type="resolution" value="1.56 A"/>
    <property type="chains" value="A/B=39-281"/>
</dbReference>
<reference evidence="17" key="2">
    <citation type="journal article" date="2007" name="Biosci. Biotechnol. Biochem.">
        <title>Structure and properties of the recombinant NADH-cytochrome b5 reductase of Physarum polycephalum.</title>
        <authorList>
            <person name="Ikegami T."/>
            <person name="Kameyama E."/>
            <person name="Yamamoto S."/>
            <person name="Minami Y."/>
            <person name="Yubisui T."/>
        </authorList>
    </citation>
    <scope>NUCLEOTIDE SEQUENCE</scope>
</reference>
<dbReference type="CDD" id="cd06183">
    <property type="entry name" value="cyt_b5_reduct_like"/>
    <property type="match status" value="1"/>
</dbReference>